<comment type="function">
    <text evidence="7">Vacuolar effluxer which mediate the efflux of amino acids resulting from autophagic degradation. The release of autophagic amino acids allows the maintenance of protein synthesis and viability during nitrogen starvation.</text>
</comment>
<feature type="transmembrane region" description="Helical" evidence="7">
    <location>
        <begin position="342"/>
        <end position="361"/>
    </location>
</feature>
<keyword evidence="6 7" id="KW-0472">Membrane</keyword>
<comment type="caution">
    <text evidence="9">The sequence shown here is derived from an EMBL/GenBank/DDBJ whole genome shotgun (WGS) entry which is preliminary data.</text>
</comment>
<dbReference type="PANTHER" id="PTHR23519">
    <property type="entry name" value="AUTOPHAGY-RELATED PROTEIN 22"/>
    <property type="match status" value="1"/>
</dbReference>
<feature type="domain" description="Major facilitator superfamily (MFS) profile" evidence="8">
    <location>
        <begin position="303"/>
        <end position="512"/>
    </location>
</feature>
<proteinExistence type="inferred from homology"/>
<dbReference type="OrthoDB" id="192733at2759"/>
<evidence type="ECO:0000256" key="1">
    <source>
        <dbReference type="ARBA" id="ARBA00004127"/>
    </source>
</evidence>
<accession>A0A367KY77</accession>
<dbReference type="Proteomes" id="UP000253551">
    <property type="component" value="Unassembled WGS sequence"/>
</dbReference>
<keyword evidence="7" id="KW-0926">Vacuole</keyword>
<evidence type="ECO:0000256" key="7">
    <source>
        <dbReference type="RuleBase" id="RU363073"/>
    </source>
</evidence>
<dbReference type="InterPro" id="IPR050495">
    <property type="entry name" value="ATG22/LtaA_families"/>
</dbReference>
<keyword evidence="7" id="KW-0029">Amino-acid transport</keyword>
<dbReference type="GO" id="GO:0006914">
    <property type="term" value="P:autophagy"/>
    <property type="evidence" value="ECO:0007669"/>
    <property type="project" value="UniProtKB-KW"/>
</dbReference>
<sequence>METGVNNTSNKTDVYIQDDLLEPQNEKEQPLTSRRELWAYYLYYNGNNGYTMYSFMPIILQYLAYKGGFNPQTLGSCDVKDALKPCNVHWMNGSIPVSSMLLYVQAIAFSIQLVLFTTFGSLADYSYWNRYILLVATVLNCLFQALPITLVNDDGSHWNIMMGIMIIGLIAYGTCLVFYAAVFPILSDNLAEVREKGEDAEKWRNHVSTISTTHSNIGFLVTSGVLSGVSFLPFEGDVLGNAAIYNFIGTVVCAGYLAVTALPYFVLMPKNRRGPPLPPGANYLTIGWKSIAEALREIKKLRYLFLYMIAYFMFSDGVSTISQMSGIIQGQLTNFSAKQNTLFGLVSAVTSILGCLIFLWLTRYFKLKTKTSLLMIMILTGLVPLWGCFGIFFDNFGLKTINEMWVFNVWAGLFIAPIWAWQQTMLAELIPKGKENLFFGLFGIVNKASSWIGPVVIGAITEATSSIWKGWPFVLGLFIVAIAIVFWIDVDDAKKDSCEYTQRHEGHTKSQH</sequence>
<feature type="transmembrane region" description="Helical" evidence="7">
    <location>
        <begin position="373"/>
        <end position="393"/>
    </location>
</feature>
<dbReference type="EMBL" id="PJQM01000029">
    <property type="protein sequence ID" value="RCI07136.1"/>
    <property type="molecule type" value="Genomic_DNA"/>
</dbReference>
<name>A0A367KY77_RHIST</name>
<feature type="transmembrane region" description="Helical" evidence="7">
    <location>
        <begin position="100"/>
        <end position="119"/>
    </location>
</feature>
<dbReference type="InterPro" id="IPR024671">
    <property type="entry name" value="Atg22-like"/>
</dbReference>
<dbReference type="GO" id="GO:0006865">
    <property type="term" value="P:amino acid transport"/>
    <property type="evidence" value="ECO:0007669"/>
    <property type="project" value="UniProtKB-KW"/>
</dbReference>
<reference evidence="9 10" key="1">
    <citation type="journal article" date="2018" name="G3 (Bethesda)">
        <title>Phylogenetic and Phylogenomic Definition of Rhizopus Species.</title>
        <authorList>
            <person name="Gryganskyi A.P."/>
            <person name="Golan J."/>
            <person name="Dolatabadi S."/>
            <person name="Mondo S."/>
            <person name="Robb S."/>
            <person name="Idnurm A."/>
            <person name="Muszewska A."/>
            <person name="Steczkiewicz K."/>
            <person name="Masonjones S."/>
            <person name="Liao H.L."/>
            <person name="Gajdeczka M.T."/>
            <person name="Anike F."/>
            <person name="Vuek A."/>
            <person name="Anishchenko I.M."/>
            <person name="Voigt K."/>
            <person name="de Hoog G.S."/>
            <person name="Smith M.E."/>
            <person name="Heitman J."/>
            <person name="Vilgalys R."/>
            <person name="Stajich J.E."/>
        </authorList>
    </citation>
    <scope>NUCLEOTIDE SEQUENCE [LARGE SCALE GENOMIC DNA]</scope>
    <source>
        <strain evidence="9 10">LSU 92-RS-03</strain>
    </source>
</reference>
<keyword evidence="4 7" id="KW-0812">Transmembrane</keyword>
<dbReference type="Gene3D" id="1.20.1250.20">
    <property type="entry name" value="MFS general substrate transporter like domains"/>
    <property type="match status" value="2"/>
</dbReference>
<dbReference type="Pfam" id="PF11700">
    <property type="entry name" value="ATG22"/>
    <property type="match status" value="1"/>
</dbReference>
<dbReference type="GO" id="GO:0012505">
    <property type="term" value="C:endomembrane system"/>
    <property type="evidence" value="ECO:0007669"/>
    <property type="project" value="UniProtKB-SubCell"/>
</dbReference>
<feature type="transmembrane region" description="Helical" evidence="7">
    <location>
        <begin position="162"/>
        <end position="186"/>
    </location>
</feature>
<evidence type="ECO:0000256" key="4">
    <source>
        <dbReference type="ARBA" id="ARBA00022692"/>
    </source>
</evidence>
<evidence type="ECO:0000259" key="8">
    <source>
        <dbReference type="PROSITE" id="PS50850"/>
    </source>
</evidence>
<feature type="transmembrane region" description="Helical" evidence="7">
    <location>
        <begin position="304"/>
        <end position="322"/>
    </location>
</feature>
<evidence type="ECO:0000256" key="6">
    <source>
        <dbReference type="ARBA" id="ARBA00023136"/>
    </source>
</evidence>
<dbReference type="SUPFAM" id="SSF103473">
    <property type="entry name" value="MFS general substrate transporter"/>
    <property type="match status" value="1"/>
</dbReference>
<dbReference type="PROSITE" id="PS50850">
    <property type="entry name" value="MFS"/>
    <property type="match status" value="1"/>
</dbReference>
<organism evidence="9 10">
    <name type="scientific">Rhizopus stolonifer</name>
    <name type="common">Rhizopus nigricans</name>
    <dbReference type="NCBI Taxonomy" id="4846"/>
    <lineage>
        <taxon>Eukaryota</taxon>
        <taxon>Fungi</taxon>
        <taxon>Fungi incertae sedis</taxon>
        <taxon>Mucoromycota</taxon>
        <taxon>Mucoromycotina</taxon>
        <taxon>Mucoromycetes</taxon>
        <taxon>Mucorales</taxon>
        <taxon>Mucorineae</taxon>
        <taxon>Rhizopodaceae</taxon>
        <taxon>Rhizopus</taxon>
    </lineage>
</organism>
<evidence type="ECO:0000313" key="9">
    <source>
        <dbReference type="EMBL" id="RCI07136.1"/>
    </source>
</evidence>
<feature type="transmembrane region" description="Helical" evidence="7">
    <location>
        <begin position="405"/>
        <end position="425"/>
    </location>
</feature>
<keyword evidence="7" id="KW-0072">Autophagy</keyword>
<dbReference type="GO" id="GO:0022857">
    <property type="term" value="F:transmembrane transporter activity"/>
    <property type="evidence" value="ECO:0007669"/>
    <property type="project" value="InterPro"/>
</dbReference>
<dbReference type="InterPro" id="IPR036259">
    <property type="entry name" value="MFS_trans_sf"/>
</dbReference>
<comment type="similarity">
    <text evidence="2 7">Belongs to the ATG22 family.</text>
</comment>
<evidence type="ECO:0000313" key="10">
    <source>
        <dbReference type="Proteomes" id="UP000253551"/>
    </source>
</evidence>
<evidence type="ECO:0000256" key="2">
    <source>
        <dbReference type="ARBA" id="ARBA00006978"/>
    </source>
</evidence>
<feature type="transmembrane region" description="Helical" evidence="7">
    <location>
        <begin position="207"/>
        <end position="232"/>
    </location>
</feature>
<evidence type="ECO:0000256" key="5">
    <source>
        <dbReference type="ARBA" id="ARBA00022989"/>
    </source>
</evidence>
<dbReference type="STRING" id="4846.A0A367KY77"/>
<protein>
    <recommendedName>
        <fullName evidence="7">Autophagy-related protein</fullName>
    </recommendedName>
</protein>
<evidence type="ECO:0000256" key="3">
    <source>
        <dbReference type="ARBA" id="ARBA00022448"/>
    </source>
</evidence>
<feature type="transmembrane region" description="Helical" evidence="7">
    <location>
        <begin position="467"/>
        <end position="488"/>
    </location>
</feature>
<feature type="transmembrane region" description="Helical" evidence="7">
    <location>
        <begin position="437"/>
        <end position="461"/>
    </location>
</feature>
<comment type="subcellular location">
    <subcellularLocation>
        <location evidence="1">Endomembrane system</location>
        <topology evidence="1">Multi-pass membrane protein</topology>
    </subcellularLocation>
    <subcellularLocation>
        <location evidence="7">Vacuole membrane</location>
        <topology evidence="7">Multi-pass membrane protein</topology>
    </subcellularLocation>
</comment>
<keyword evidence="5 7" id="KW-1133">Transmembrane helix</keyword>
<dbReference type="AlphaFoldDB" id="A0A367KY77"/>
<feature type="transmembrane region" description="Helical" evidence="7">
    <location>
        <begin position="244"/>
        <end position="267"/>
    </location>
</feature>
<gene>
    <name evidence="9" type="ORF">CU098_011907</name>
</gene>
<keyword evidence="10" id="KW-1185">Reference proteome</keyword>
<keyword evidence="3 7" id="KW-0813">Transport</keyword>
<dbReference type="PANTHER" id="PTHR23519:SF1">
    <property type="entry name" value="AUTOPHAGY-RELATED PROTEIN 22"/>
    <property type="match status" value="1"/>
</dbReference>
<dbReference type="InterPro" id="IPR020846">
    <property type="entry name" value="MFS_dom"/>
</dbReference>
<dbReference type="GO" id="GO:0005774">
    <property type="term" value="C:vacuolar membrane"/>
    <property type="evidence" value="ECO:0007669"/>
    <property type="project" value="UniProtKB-SubCell"/>
</dbReference>
<feature type="transmembrane region" description="Helical" evidence="7">
    <location>
        <begin position="131"/>
        <end position="150"/>
    </location>
</feature>